<dbReference type="Proteomes" id="UP001500503">
    <property type="component" value="Unassembled WGS sequence"/>
</dbReference>
<gene>
    <name evidence="2" type="ORF">GCM10023191_038320</name>
</gene>
<dbReference type="RefSeq" id="WP_345465426.1">
    <property type="nucleotide sequence ID" value="NZ_BAABHF010000022.1"/>
</dbReference>
<evidence type="ECO:0000313" key="3">
    <source>
        <dbReference type="Proteomes" id="UP001500503"/>
    </source>
</evidence>
<keyword evidence="3" id="KW-1185">Reference proteome</keyword>
<organism evidence="2 3">
    <name type="scientific">Actinoallomurus oryzae</name>
    <dbReference type="NCBI Taxonomy" id="502180"/>
    <lineage>
        <taxon>Bacteria</taxon>
        <taxon>Bacillati</taxon>
        <taxon>Actinomycetota</taxon>
        <taxon>Actinomycetes</taxon>
        <taxon>Streptosporangiales</taxon>
        <taxon>Thermomonosporaceae</taxon>
        <taxon>Actinoallomurus</taxon>
    </lineage>
</organism>
<feature type="domain" description="DUF6879" evidence="1">
    <location>
        <begin position="21"/>
        <end position="188"/>
    </location>
</feature>
<proteinExistence type="predicted"/>
<sequence length="201" mass="22907">MLERVAELTGQELKLDEYFEDFDARFWQVDSSWKLERRQVFQEPDVPSWAAMAAGDRKRSLALADEMRTGIAEHQRRLDAHGIVQRRIRVVELPLSDYLWWELYVLRIRADLGERIRVLPPSDVASWETSGSLPEIILLGEQNTYQVRYDDDGTVMGAKLLTDPRVAVACRAEMAALWAKGEDLASFLTRTGVLADTGKPS</sequence>
<evidence type="ECO:0000259" key="1">
    <source>
        <dbReference type="Pfam" id="PF21806"/>
    </source>
</evidence>
<dbReference type="EMBL" id="BAABHF010000022">
    <property type="protein sequence ID" value="GAA4496366.1"/>
    <property type="molecule type" value="Genomic_DNA"/>
</dbReference>
<reference evidence="3" key="1">
    <citation type="journal article" date="2019" name="Int. J. Syst. Evol. Microbiol.">
        <title>The Global Catalogue of Microorganisms (GCM) 10K type strain sequencing project: providing services to taxonomists for standard genome sequencing and annotation.</title>
        <authorList>
            <consortium name="The Broad Institute Genomics Platform"/>
            <consortium name="The Broad Institute Genome Sequencing Center for Infectious Disease"/>
            <person name="Wu L."/>
            <person name="Ma J."/>
        </authorList>
    </citation>
    <scope>NUCLEOTIDE SEQUENCE [LARGE SCALE GENOMIC DNA]</scope>
    <source>
        <strain evidence="3">JCM 17933</strain>
    </source>
</reference>
<evidence type="ECO:0000313" key="2">
    <source>
        <dbReference type="EMBL" id="GAA4496366.1"/>
    </source>
</evidence>
<dbReference type="InterPro" id="IPR049244">
    <property type="entry name" value="DUF6879"/>
</dbReference>
<comment type="caution">
    <text evidence="2">The sequence shown here is derived from an EMBL/GenBank/DDBJ whole genome shotgun (WGS) entry which is preliminary data.</text>
</comment>
<accession>A0ABP8Q128</accession>
<protein>
    <recommendedName>
        <fullName evidence="1">DUF6879 domain-containing protein</fullName>
    </recommendedName>
</protein>
<dbReference type="Pfam" id="PF21806">
    <property type="entry name" value="DUF6879"/>
    <property type="match status" value="1"/>
</dbReference>
<name>A0ABP8Q128_9ACTN</name>